<dbReference type="Gene3D" id="2.40.10.10">
    <property type="entry name" value="Trypsin-like serine proteases"/>
    <property type="match status" value="2"/>
</dbReference>
<evidence type="ECO:0000256" key="5">
    <source>
        <dbReference type="ARBA" id="ARBA00022825"/>
    </source>
</evidence>
<evidence type="ECO:0000256" key="4">
    <source>
        <dbReference type="ARBA" id="ARBA00022801"/>
    </source>
</evidence>
<dbReference type="GO" id="GO:0008233">
    <property type="term" value="F:peptidase activity"/>
    <property type="evidence" value="ECO:0007669"/>
    <property type="project" value="UniProtKB-KW"/>
</dbReference>
<proteinExistence type="inferred from homology"/>
<sequence>MALLAAALTLPSAQAAPVQGPDPQSSAAAVQRAKALSAALGPRGAGAYYDAGNHRLVVNVTDRAAAGTVRVAGAEPRVVRHSLASLDAARATLREKATIPGTAWAMDPKANRVIVIADRTVQGAKLRQLTTVVSSLGDRAALQRSAGALRPMIAGGDAIWGPGARCSLGFNVTKGGEPYFLTAGHCTGAMRTWSDTQGGPEIAKTISSNFPGSDFGLARYTDDDIEHPSAVDLYDGDIQEITEADDPIVGQRVSRSGSTTHLREGDVLAVDATANYQEGTVNGLIQTSICAEAGDSGGALFEDEAALGLTSGGRGDCATAGQSYYQPVREALEETGTHLG</sequence>
<comment type="similarity">
    <text evidence="1">Belongs to the peptidase S1 family.</text>
</comment>
<evidence type="ECO:0000256" key="1">
    <source>
        <dbReference type="ARBA" id="ARBA00007664"/>
    </source>
</evidence>
<evidence type="ECO:0000256" key="7">
    <source>
        <dbReference type="ARBA" id="ARBA00023157"/>
    </source>
</evidence>
<keyword evidence="5" id="KW-0720">Serine protease</keyword>
<keyword evidence="3 8" id="KW-0732">Signal</keyword>
<dbReference type="SUPFAM" id="SSF50494">
    <property type="entry name" value="Trypsin-like serine proteases"/>
    <property type="match status" value="1"/>
</dbReference>
<evidence type="ECO:0000256" key="8">
    <source>
        <dbReference type="SAM" id="SignalP"/>
    </source>
</evidence>
<evidence type="ECO:0000256" key="3">
    <source>
        <dbReference type="ARBA" id="ARBA00022729"/>
    </source>
</evidence>
<evidence type="ECO:0000256" key="6">
    <source>
        <dbReference type="ARBA" id="ARBA00023145"/>
    </source>
</evidence>
<accession>A0ABQ2JIA3</accession>
<dbReference type="PRINTS" id="PR00861">
    <property type="entry name" value="ALYTICPTASE"/>
</dbReference>
<evidence type="ECO:0000259" key="10">
    <source>
        <dbReference type="Pfam" id="PF02983"/>
    </source>
</evidence>
<dbReference type="EMBL" id="BMND01000010">
    <property type="protein sequence ID" value="GGN45713.1"/>
    <property type="molecule type" value="Genomic_DNA"/>
</dbReference>
<keyword evidence="4" id="KW-0378">Hydrolase</keyword>
<gene>
    <name evidence="11" type="ORF">GCM10012285_29560</name>
</gene>
<dbReference type="Pfam" id="PF00089">
    <property type="entry name" value="Trypsin"/>
    <property type="match status" value="1"/>
</dbReference>
<keyword evidence="7" id="KW-1015">Disulfide bond</keyword>
<dbReference type="GO" id="GO:0006508">
    <property type="term" value="P:proteolysis"/>
    <property type="evidence" value="ECO:0007669"/>
    <property type="project" value="UniProtKB-KW"/>
</dbReference>
<comment type="caution">
    <text evidence="11">The sequence shown here is derived from an EMBL/GenBank/DDBJ whole genome shotgun (WGS) entry which is preliminary data.</text>
</comment>
<feature type="chain" id="PRO_5045198041" evidence="8">
    <location>
        <begin position="16"/>
        <end position="340"/>
    </location>
</feature>
<feature type="domain" description="Peptidase S1" evidence="9">
    <location>
        <begin position="179"/>
        <end position="330"/>
    </location>
</feature>
<dbReference type="CDD" id="cd21112">
    <property type="entry name" value="alphaLP-like"/>
    <property type="match status" value="1"/>
</dbReference>
<evidence type="ECO:0000313" key="11">
    <source>
        <dbReference type="EMBL" id="GGN45713.1"/>
    </source>
</evidence>
<dbReference type="InterPro" id="IPR004236">
    <property type="entry name" value="Pept_S1_alpha_lytic"/>
</dbReference>
<dbReference type="InterPro" id="IPR009003">
    <property type="entry name" value="Peptidase_S1_PA"/>
</dbReference>
<reference evidence="12" key="1">
    <citation type="journal article" date="2019" name="Int. J. Syst. Evol. Microbiol.">
        <title>The Global Catalogue of Microorganisms (GCM) 10K type strain sequencing project: providing services to taxonomists for standard genome sequencing and annotation.</title>
        <authorList>
            <consortium name="The Broad Institute Genomics Platform"/>
            <consortium name="The Broad Institute Genome Sequencing Center for Infectious Disease"/>
            <person name="Wu L."/>
            <person name="Ma J."/>
        </authorList>
    </citation>
    <scope>NUCLEOTIDE SEQUENCE [LARGE SCALE GENOMIC DNA]</scope>
    <source>
        <strain evidence="12">CGMCC 4.7323</strain>
    </source>
</reference>
<keyword evidence="2 11" id="KW-0645">Protease</keyword>
<dbReference type="InterPro" id="IPR043504">
    <property type="entry name" value="Peptidase_S1_PA_chymotrypsin"/>
</dbReference>
<dbReference type="InterPro" id="IPR001316">
    <property type="entry name" value="Pept_S1A_streptogrisin"/>
</dbReference>
<evidence type="ECO:0000259" key="9">
    <source>
        <dbReference type="Pfam" id="PF00089"/>
    </source>
</evidence>
<dbReference type="Proteomes" id="UP000600080">
    <property type="component" value="Unassembled WGS sequence"/>
</dbReference>
<dbReference type="Gene3D" id="3.30.300.50">
    <property type="match status" value="1"/>
</dbReference>
<feature type="signal peptide" evidence="8">
    <location>
        <begin position="1"/>
        <end position="15"/>
    </location>
</feature>
<dbReference type="InterPro" id="IPR035070">
    <property type="entry name" value="Streptogrisin_prodomain"/>
</dbReference>
<dbReference type="PIRSF" id="PIRSF001134">
    <property type="entry name" value="Streptogrisin"/>
    <property type="match status" value="1"/>
</dbReference>
<keyword evidence="6" id="KW-0865">Zymogen</keyword>
<keyword evidence="12" id="KW-1185">Reference proteome</keyword>
<name>A0ABQ2JIA3_9ACTN</name>
<dbReference type="Pfam" id="PF02983">
    <property type="entry name" value="Pro_Al_protease"/>
    <property type="match status" value="1"/>
</dbReference>
<organism evidence="11 12">
    <name type="scientific">Streptomyces kronopolitis</name>
    <dbReference type="NCBI Taxonomy" id="1612435"/>
    <lineage>
        <taxon>Bacteria</taxon>
        <taxon>Bacillati</taxon>
        <taxon>Actinomycetota</taxon>
        <taxon>Actinomycetes</taxon>
        <taxon>Kitasatosporales</taxon>
        <taxon>Streptomycetaceae</taxon>
        <taxon>Streptomyces</taxon>
    </lineage>
</organism>
<protein>
    <submittedName>
        <fullName evidence="11">Serine protease</fullName>
    </submittedName>
</protein>
<evidence type="ECO:0000313" key="12">
    <source>
        <dbReference type="Proteomes" id="UP000600080"/>
    </source>
</evidence>
<dbReference type="InterPro" id="IPR001254">
    <property type="entry name" value="Trypsin_dom"/>
</dbReference>
<feature type="domain" description="Peptidase S1A alpha-lytic prodomain" evidence="10">
    <location>
        <begin position="81"/>
        <end position="135"/>
    </location>
</feature>
<evidence type="ECO:0000256" key="2">
    <source>
        <dbReference type="ARBA" id="ARBA00022670"/>
    </source>
</evidence>